<dbReference type="Proteomes" id="UP000183832">
    <property type="component" value="Unassembled WGS sequence"/>
</dbReference>
<keyword evidence="4" id="KW-1185">Reference proteome</keyword>
<organism evidence="3 4">
    <name type="scientific">Clunio marinus</name>
    <dbReference type="NCBI Taxonomy" id="568069"/>
    <lineage>
        <taxon>Eukaryota</taxon>
        <taxon>Metazoa</taxon>
        <taxon>Ecdysozoa</taxon>
        <taxon>Arthropoda</taxon>
        <taxon>Hexapoda</taxon>
        <taxon>Insecta</taxon>
        <taxon>Pterygota</taxon>
        <taxon>Neoptera</taxon>
        <taxon>Endopterygota</taxon>
        <taxon>Diptera</taxon>
        <taxon>Nematocera</taxon>
        <taxon>Chironomoidea</taxon>
        <taxon>Chironomidae</taxon>
        <taxon>Clunio</taxon>
    </lineage>
</organism>
<protein>
    <submittedName>
        <fullName evidence="3">CLUMA_CG009841, isoform A</fullName>
    </submittedName>
</protein>
<dbReference type="SUPFAM" id="SSF54791">
    <property type="entry name" value="Eukaryotic type KH-domain (KH-domain type I)"/>
    <property type="match status" value="1"/>
</dbReference>
<evidence type="ECO:0000313" key="4">
    <source>
        <dbReference type="Proteomes" id="UP000183832"/>
    </source>
</evidence>
<name>A0A1J1IDA6_9DIPT</name>
<evidence type="ECO:0000256" key="1">
    <source>
        <dbReference type="PROSITE-ProRule" id="PRU00117"/>
    </source>
</evidence>
<keyword evidence="1" id="KW-0694">RNA-binding</keyword>
<dbReference type="PROSITE" id="PS50084">
    <property type="entry name" value="KH_TYPE_1"/>
    <property type="match status" value="1"/>
</dbReference>
<sequence length="101" mass="11254">MGVKHTRTQSSQGMQINDVFCIHSPTHHKKKCKPTISHYQIISFKLLVVVFDINTKQQNAGNVDECELRVLIHQSLAGCVIGKGGSKIKELKDVSIKIKLS</sequence>
<dbReference type="Gene3D" id="3.30.310.210">
    <property type="match status" value="1"/>
</dbReference>
<dbReference type="AlphaFoldDB" id="A0A1J1IDA6"/>
<reference evidence="3 4" key="1">
    <citation type="submission" date="2015-04" db="EMBL/GenBank/DDBJ databases">
        <authorList>
            <person name="Syromyatnikov M.Y."/>
            <person name="Popov V.N."/>
        </authorList>
    </citation>
    <scope>NUCLEOTIDE SEQUENCE [LARGE SCALE GENOMIC DNA]</scope>
</reference>
<dbReference type="GO" id="GO:0010468">
    <property type="term" value="P:regulation of gene expression"/>
    <property type="evidence" value="ECO:0007669"/>
    <property type="project" value="UniProtKB-ARBA"/>
</dbReference>
<evidence type="ECO:0000259" key="2">
    <source>
        <dbReference type="Pfam" id="PF00013"/>
    </source>
</evidence>
<dbReference type="InterPro" id="IPR004088">
    <property type="entry name" value="KH_dom_type_1"/>
</dbReference>
<dbReference type="EMBL" id="CVRI01000043">
    <property type="protein sequence ID" value="CRK96425.1"/>
    <property type="molecule type" value="Genomic_DNA"/>
</dbReference>
<dbReference type="InterPro" id="IPR036612">
    <property type="entry name" value="KH_dom_type_1_sf"/>
</dbReference>
<feature type="domain" description="K Homology" evidence="2">
    <location>
        <begin position="68"/>
        <end position="97"/>
    </location>
</feature>
<dbReference type="GO" id="GO:0003723">
    <property type="term" value="F:RNA binding"/>
    <property type="evidence" value="ECO:0007669"/>
    <property type="project" value="UniProtKB-UniRule"/>
</dbReference>
<gene>
    <name evidence="3" type="ORF">CLUMA_CG009841</name>
</gene>
<dbReference type="OrthoDB" id="1937934at2759"/>
<dbReference type="STRING" id="568069.A0A1J1IDA6"/>
<proteinExistence type="predicted"/>
<evidence type="ECO:0000313" key="3">
    <source>
        <dbReference type="EMBL" id="CRK96425.1"/>
    </source>
</evidence>
<dbReference type="Pfam" id="PF00013">
    <property type="entry name" value="KH_1"/>
    <property type="match status" value="1"/>
</dbReference>
<accession>A0A1J1IDA6</accession>